<dbReference type="RefSeq" id="WP_150864751.1">
    <property type="nucleotide sequence ID" value="NZ_VYXP01000007.1"/>
</dbReference>
<feature type="domain" description="Glutamine amidotransferase" evidence="1">
    <location>
        <begin position="29"/>
        <end position="181"/>
    </location>
</feature>
<proteinExistence type="predicted"/>
<name>A0A5N0T8H2_9GAMM</name>
<dbReference type="InterPro" id="IPR029062">
    <property type="entry name" value="Class_I_gatase-like"/>
</dbReference>
<sequence>MAKVLVFQHVASEPLGTLDPMLRRRGHRIRYINFHRNPDAQPNIDRYQALIVLGGPMMPDQQDRYPHLRTEMHCIERALARNMPVLGICLGSQLLAHTLGAPTKPAREWEIGWYDVEPTAAAKDDPVLCRLGRSRPIFQWHGYTFDLPDGATRLARSQRCENQAFRVGEQAYGFQFHLELDGRLINRWLKLPTMLDELHTSGVPHDAQSIWRQTHELIDGSIALSDEVFGAFLDKLGTPLSRQVMPSR</sequence>
<organism evidence="2 3">
    <name type="scientific">Marinihelvus fidelis</name>
    <dbReference type="NCBI Taxonomy" id="2613842"/>
    <lineage>
        <taxon>Bacteria</taxon>
        <taxon>Pseudomonadati</taxon>
        <taxon>Pseudomonadota</taxon>
        <taxon>Gammaproteobacteria</taxon>
        <taxon>Chromatiales</taxon>
        <taxon>Wenzhouxiangellaceae</taxon>
        <taxon>Marinihelvus</taxon>
    </lineage>
</organism>
<dbReference type="Pfam" id="PF00117">
    <property type="entry name" value="GATase"/>
    <property type="match status" value="1"/>
</dbReference>
<dbReference type="PANTHER" id="PTHR42695:SF5">
    <property type="entry name" value="GLUTAMINE AMIDOTRANSFERASE YLR126C-RELATED"/>
    <property type="match status" value="1"/>
</dbReference>
<dbReference type="InterPro" id="IPR017926">
    <property type="entry name" value="GATASE"/>
</dbReference>
<dbReference type="PANTHER" id="PTHR42695">
    <property type="entry name" value="GLUTAMINE AMIDOTRANSFERASE YLR126C-RELATED"/>
    <property type="match status" value="1"/>
</dbReference>
<keyword evidence="2" id="KW-0315">Glutamine amidotransferase</keyword>
<dbReference type="AlphaFoldDB" id="A0A5N0T8H2"/>
<evidence type="ECO:0000313" key="2">
    <source>
        <dbReference type="EMBL" id="KAA9130447.1"/>
    </source>
</evidence>
<reference evidence="2 3" key="1">
    <citation type="submission" date="2019-09" db="EMBL/GenBank/DDBJ databases">
        <title>Wenzhouxiangella sp. Genome sequencing and assembly.</title>
        <authorList>
            <person name="Zhang R."/>
        </authorList>
    </citation>
    <scope>NUCLEOTIDE SEQUENCE [LARGE SCALE GENOMIC DNA]</scope>
    <source>
        <strain evidence="2 3">W260</strain>
    </source>
</reference>
<dbReference type="Gene3D" id="3.40.50.880">
    <property type="match status" value="1"/>
</dbReference>
<dbReference type="GO" id="GO:0005829">
    <property type="term" value="C:cytosol"/>
    <property type="evidence" value="ECO:0007669"/>
    <property type="project" value="TreeGrafter"/>
</dbReference>
<keyword evidence="2" id="KW-0808">Transferase</keyword>
<dbReference type="InterPro" id="IPR044992">
    <property type="entry name" value="ChyE-like"/>
</dbReference>
<dbReference type="Proteomes" id="UP000325372">
    <property type="component" value="Unassembled WGS sequence"/>
</dbReference>
<dbReference type="FunFam" id="3.40.50.880:FF:000033">
    <property type="entry name" value="Glutamine amidotransferase class-I"/>
    <property type="match status" value="1"/>
</dbReference>
<keyword evidence="3" id="KW-1185">Reference proteome</keyword>
<dbReference type="EMBL" id="VYXP01000007">
    <property type="protein sequence ID" value="KAA9130447.1"/>
    <property type="molecule type" value="Genomic_DNA"/>
</dbReference>
<dbReference type="GO" id="GO:0016740">
    <property type="term" value="F:transferase activity"/>
    <property type="evidence" value="ECO:0007669"/>
    <property type="project" value="UniProtKB-KW"/>
</dbReference>
<evidence type="ECO:0000259" key="1">
    <source>
        <dbReference type="Pfam" id="PF00117"/>
    </source>
</evidence>
<dbReference type="CDD" id="cd01741">
    <property type="entry name" value="GATase1_1"/>
    <property type="match status" value="1"/>
</dbReference>
<accession>A0A5N0T8H2</accession>
<protein>
    <submittedName>
        <fullName evidence="2">Type 1 glutamine amidotransferase</fullName>
    </submittedName>
</protein>
<gene>
    <name evidence="2" type="ORF">F3N42_12145</name>
</gene>
<evidence type="ECO:0000313" key="3">
    <source>
        <dbReference type="Proteomes" id="UP000325372"/>
    </source>
</evidence>
<comment type="caution">
    <text evidence="2">The sequence shown here is derived from an EMBL/GenBank/DDBJ whole genome shotgun (WGS) entry which is preliminary data.</text>
</comment>
<dbReference type="PROSITE" id="PS51273">
    <property type="entry name" value="GATASE_TYPE_1"/>
    <property type="match status" value="1"/>
</dbReference>
<dbReference type="SUPFAM" id="SSF52317">
    <property type="entry name" value="Class I glutamine amidotransferase-like"/>
    <property type="match status" value="1"/>
</dbReference>